<protein>
    <submittedName>
        <fullName evidence="1">Uncharacterized protein</fullName>
    </submittedName>
</protein>
<proteinExistence type="predicted"/>
<keyword evidence="2" id="KW-1185">Reference proteome</keyword>
<dbReference type="AlphaFoldDB" id="A0A3S4ZF10"/>
<sequence length="210" mass="23896">MFDDSISDTQISLENNTLTYEDLTSDAKKIPPNENCRIYFERSSSIDHSESLTKSSFVPFMSSHNDSIPNHYGDTHCQAKRSLFRRVTSLTSTQTRLQKLHLFSSSVEIPDVENNECPDQIERHTNGLCQQRNPGGRMASLTHTLKRRPSSTERVKVPSSRRSTFEDNELSVRFRFLLAKCQPSFTDSYIALNKSSNIPKSSVSVKAPRF</sequence>
<name>A0A3S4ZF10_9PLAT</name>
<reference evidence="1" key="1">
    <citation type="submission" date="2018-11" db="EMBL/GenBank/DDBJ databases">
        <authorList>
            <consortium name="Pathogen Informatics"/>
        </authorList>
    </citation>
    <scope>NUCLEOTIDE SEQUENCE</scope>
</reference>
<comment type="caution">
    <text evidence="1">The sequence shown here is derived from an EMBL/GenBank/DDBJ whole genome shotgun (WGS) entry which is preliminary data.</text>
</comment>
<gene>
    <name evidence="1" type="ORF">PXEA_LOCUS3242</name>
</gene>
<evidence type="ECO:0000313" key="1">
    <source>
        <dbReference type="EMBL" id="VEL09802.1"/>
    </source>
</evidence>
<evidence type="ECO:0000313" key="2">
    <source>
        <dbReference type="Proteomes" id="UP000784294"/>
    </source>
</evidence>
<organism evidence="1 2">
    <name type="scientific">Protopolystoma xenopodis</name>
    <dbReference type="NCBI Taxonomy" id="117903"/>
    <lineage>
        <taxon>Eukaryota</taxon>
        <taxon>Metazoa</taxon>
        <taxon>Spiralia</taxon>
        <taxon>Lophotrochozoa</taxon>
        <taxon>Platyhelminthes</taxon>
        <taxon>Monogenea</taxon>
        <taxon>Polyopisthocotylea</taxon>
        <taxon>Polystomatidea</taxon>
        <taxon>Polystomatidae</taxon>
        <taxon>Protopolystoma</taxon>
    </lineage>
</organism>
<dbReference type="Proteomes" id="UP000784294">
    <property type="component" value="Unassembled WGS sequence"/>
</dbReference>
<dbReference type="EMBL" id="CAAALY010007278">
    <property type="protein sequence ID" value="VEL09802.1"/>
    <property type="molecule type" value="Genomic_DNA"/>
</dbReference>
<accession>A0A3S4ZF10</accession>